<dbReference type="GO" id="GO:0003677">
    <property type="term" value="F:DNA binding"/>
    <property type="evidence" value="ECO:0007669"/>
    <property type="project" value="UniProtKB-KW"/>
</dbReference>
<dbReference type="SMART" id="SM00857">
    <property type="entry name" value="Resolvase"/>
    <property type="match status" value="1"/>
</dbReference>
<dbReference type="InterPro" id="IPR006118">
    <property type="entry name" value="Recombinase_CS"/>
</dbReference>
<keyword evidence="3" id="KW-0230">DNA invertase</keyword>
<feature type="domain" description="Resolvase/invertase-type recombinase catalytic" evidence="7">
    <location>
        <begin position="1"/>
        <end position="138"/>
    </location>
</feature>
<dbReference type="GO" id="GO:0015074">
    <property type="term" value="P:DNA integration"/>
    <property type="evidence" value="ECO:0007669"/>
    <property type="project" value="UniProtKB-KW"/>
</dbReference>
<proteinExistence type="inferred from homology"/>
<organism evidence="8 9">
    <name type="scientific">Rubellimicrobium rubrum</name>
    <dbReference type="NCBI Taxonomy" id="2585369"/>
    <lineage>
        <taxon>Bacteria</taxon>
        <taxon>Pseudomonadati</taxon>
        <taxon>Pseudomonadota</taxon>
        <taxon>Alphaproteobacteria</taxon>
        <taxon>Rhodobacterales</taxon>
        <taxon>Roseobacteraceae</taxon>
        <taxon>Rubellimicrobium</taxon>
    </lineage>
</organism>
<feature type="active site" description="O-(5'-phospho-DNA)-serine intermediate" evidence="6">
    <location>
        <position position="9"/>
    </location>
</feature>
<dbReference type="CDD" id="cd00569">
    <property type="entry name" value="HTH_Hin_like"/>
    <property type="match status" value="1"/>
</dbReference>
<dbReference type="Pfam" id="PF02796">
    <property type="entry name" value="HTH_7"/>
    <property type="match status" value="1"/>
</dbReference>
<dbReference type="Proteomes" id="UP000305887">
    <property type="component" value="Unassembled WGS sequence"/>
</dbReference>
<evidence type="ECO:0000256" key="2">
    <source>
        <dbReference type="ARBA" id="ARBA00022908"/>
    </source>
</evidence>
<dbReference type="SUPFAM" id="SSF53041">
    <property type="entry name" value="Resolvase-like"/>
    <property type="match status" value="1"/>
</dbReference>
<evidence type="ECO:0000256" key="3">
    <source>
        <dbReference type="ARBA" id="ARBA00023100"/>
    </source>
</evidence>
<comment type="similarity">
    <text evidence="1">Belongs to the site-specific recombinase resolvase family.</text>
</comment>
<dbReference type="InterPro" id="IPR036162">
    <property type="entry name" value="Resolvase-like_N_sf"/>
</dbReference>
<dbReference type="SUPFAM" id="SSF46689">
    <property type="entry name" value="Homeodomain-like"/>
    <property type="match status" value="1"/>
</dbReference>
<dbReference type="CDD" id="cd03768">
    <property type="entry name" value="SR_ResInv"/>
    <property type="match status" value="1"/>
</dbReference>
<keyword evidence="2" id="KW-0229">DNA integration</keyword>
<dbReference type="Gene3D" id="3.40.50.1390">
    <property type="entry name" value="Resolvase, N-terminal catalytic domain"/>
    <property type="match status" value="1"/>
</dbReference>
<dbReference type="InterPro" id="IPR006119">
    <property type="entry name" value="Resolv_N"/>
</dbReference>
<dbReference type="AlphaFoldDB" id="A0A5C4MNT1"/>
<dbReference type="PANTHER" id="PTHR30461:SF2">
    <property type="entry name" value="SERINE RECOMBINASE PINE-RELATED"/>
    <property type="match status" value="1"/>
</dbReference>
<evidence type="ECO:0000259" key="7">
    <source>
        <dbReference type="PROSITE" id="PS51736"/>
    </source>
</evidence>
<gene>
    <name evidence="8" type="ORF">FHG66_19170</name>
</gene>
<dbReference type="Gene3D" id="1.10.10.60">
    <property type="entry name" value="Homeodomain-like"/>
    <property type="match status" value="1"/>
</dbReference>
<evidence type="ECO:0000256" key="5">
    <source>
        <dbReference type="ARBA" id="ARBA00023172"/>
    </source>
</evidence>
<dbReference type="InterPro" id="IPR009057">
    <property type="entry name" value="Homeodomain-like_sf"/>
</dbReference>
<dbReference type="GO" id="GO:0000150">
    <property type="term" value="F:DNA strand exchange activity"/>
    <property type="evidence" value="ECO:0007669"/>
    <property type="project" value="UniProtKB-KW"/>
</dbReference>
<evidence type="ECO:0000256" key="4">
    <source>
        <dbReference type="ARBA" id="ARBA00023125"/>
    </source>
</evidence>
<evidence type="ECO:0000256" key="1">
    <source>
        <dbReference type="ARBA" id="ARBA00009913"/>
    </source>
</evidence>
<reference evidence="8 9" key="1">
    <citation type="submission" date="2019-06" db="EMBL/GenBank/DDBJ databases">
        <title>YIM 131921 draft genome.</title>
        <authorList>
            <person name="Jiang L."/>
        </authorList>
    </citation>
    <scope>NUCLEOTIDE SEQUENCE [LARGE SCALE GENOMIC DNA]</scope>
    <source>
        <strain evidence="8 9">YIM 131921</strain>
    </source>
</reference>
<sequence>MLVGYMRVSSADDRQSVDLQRDALIAAGVDDRHLHHDKASGARDDRPGLRVCLEYLKQGDTLVVWKLDRLGRSLPHLLEIVTDLKSRGVAFRSLTEQMDTATPHGELLFSIFGALAQYERALTRERVIAGLAAAKRRGRRGGRPPTLTAEQIEQITAALDGGASKASVCRSFKVPRSTLLDTLKRVGWTAPAKA</sequence>
<evidence type="ECO:0000313" key="8">
    <source>
        <dbReference type="EMBL" id="TNC46274.1"/>
    </source>
</evidence>
<dbReference type="FunFam" id="3.40.50.1390:FF:000001">
    <property type="entry name" value="DNA recombinase"/>
    <property type="match status" value="1"/>
</dbReference>
<accession>A0A5C4MNT1</accession>
<dbReference type="OrthoDB" id="2290206at2"/>
<dbReference type="Pfam" id="PF00239">
    <property type="entry name" value="Resolvase"/>
    <property type="match status" value="1"/>
</dbReference>
<name>A0A5C4MNT1_9RHOB</name>
<keyword evidence="4" id="KW-0238">DNA-binding</keyword>
<dbReference type="EMBL" id="VDFU01000038">
    <property type="protein sequence ID" value="TNC46274.1"/>
    <property type="molecule type" value="Genomic_DNA"/>
</dbReference>
<keyword evidence="9" id="KW-1185">Reference proteome</keyword>
<dbReference type="PROSITE" id="PS00398">
    <property type="entry name" value="RECOMBINASES_2"/>
    <property type="match status" value="1"/>
</dbReference>
<dbReference type="PROSITE" id="PS51736">
    <property type="entry name" value="RECOMBINASES_3"/>
    <property type="match status" value="1"/>
</dbReference>
<keyword evidence="5" id="KW-0233">DNA recombination</keyword>
<dbReference type="InterPro" id="IPR006120">
    <property type="entry name" value="Resolvase_HTH_dom"/>
</dbReference>
<dbReference type="PANTHER" id="PTHR30461">
    <property type="entry name" value="DNA-INVERTASE FROM LAMBDOID PROPHAGE"/>
    <property type="match status" value="1"/>
</dbReference>
<comment type="caution">
    <text evidence="8">The sequence shown here is derived from an EMBL/GenBank/DDBJ whole genome shotgun (WGS) entry which is preliminary data.</text>
</comment>
<evidence type="ECO:0000256" key="6">
    <source>
        <dbReference type="PIRSR" id="PIRSR606118-50"/>
    </source>
</evidence>
<dbReference type="InterPro" id="IPR050639">
    <property type="entry name" value="SSR_resolvase"/>
</dbReference>
<evidence type="ECO:0000313" key="9">
    <source>
        <dbReference type="Proteomes" id="UP000305887"/>
    </source>
</evidence>
<protein>
    <submittedName>
        <fullName evidence="8">Recombinase family protein</fullName>
    </submittedName>
</protein>